<dbReference type="SUPFAM" id="SSF56672">
    <property type="entry name" value="DNA/RNA polymerases"/>
    <property type="match status" value="1"/>
</dbReference>
<dbReference type="Proteomes" id="UP001201980">
    <property type="component" value="Unassembled WGS sequence"/>
</dbReference>
<feature type="compositionally biased region" description="Polar residues" evidence="3">
    <location>
        <begin position="89"/>
        <end position="99"/>
    </location>
</feature>
<comment type="caution">
    <text evidence="6">The sequence shown here is derived from an EMBL/GenBank/DDBJ whole genome shotgun (WGS) entry which is preliminary data.</text>
</comment>
<evidence type="ECO:0000256" key="3">
    <source>
        <dbReference type="SAM" id="MobiDB-lite"/>
    </source>
</evidence>
<sequence>MRVEGYNDTPPDSSPPSDTSSTGGAQIEARNSATQNAETGHNPGRPPKSAASLANDKQTATPLPKGTKRRADNQDSTLEPAYEHGSSMDIDSTDPTTLHRTLGATPSHGSQRPRRNARKTNYNYENQRHRRPNRRNHIRIAQCNVGKVSPAHTAFLQLCWAEKIDIILVQEPWVSLEGRNFFNSHPGYDAYVPVDNWDDLDNRPRVITYVRKGDGLRALQKRPWATRDLLWVDQQNLLLNFTPPPNCIIGGDFNAWHSLWEPGVAQPRNQGNSIAKWAATHRLAYVGEAGVQTHASGHVLDLTFSNIPFATAEIADVLHPGTDHEGILIIIPSRGPLSCEQHRLSVPDDKLEAFAGLVAMGAASAPFPSAAPTAEELDGITERLTGILSTAIKTEALREFRRAKKQYQGENWTHLEARRDFLKVVRQEKRNYWQERIEDATSDKDLYKIIHWHKLSPAIKAPPLVVGGRPIDNPTEKAHALRTALLERYTDADDLDYDPLTAHIEPKNHLPWQSHLSEQELKAATIAVKSNSPGVDGVSVRLLKACWPGIKEHVRRLFQACMEIGYHLRPFRTAEVVMLRKPNKKDLTTPRSWRPIALLFCIGKGLERLVARRIASTALTHKVISPQQAGALPTRSATDLIACVTHEIEHSLENRHTATMMTLDVQGAFDATLRKRLMLRMLQQGWPTNLVRFVGSFMEERRARIRLEDTVTETQKISCGLPQGSPASPILFLLYIADIFLEDKIHRFGYADDVCVLRTGRSLEDNAEKLGQDLTQILSWGEEHKVAFDPGKCELMHFTRSRDTTLHPEVSANDFNFTIREQPVPAIRWLGVWFDRKLKFNHHVTKRTTQASIVAHHIRSLANTRRGPPPAALRKAVITCILPILTYGAEAWYAGTIKTRKILHKNKSRDVSTKQEHLIGEVAKVLNGAIRAVLPVWKTTPNETLYRDSGIPTEKIALEQARLRFGHRLLAVDKEHPLASRASRRPLPRGRGYGDLQPARTRLQRAAELLPEFPRPAFMPKQYPPDRGPPTGNKSKKEAAEAFEAWLEDLPDTHIVVYSDGSKSATGGVGWGYAIYQDRNKIAQGKGRLGTAEVFDGEAEGARHGLMRAYRAYPGCVIHVCLDNTAVIQGLTGEIPESSQDAFIAFQKLATTATVQVHWVPGHEGIKGNEEADRLAKEGAALPTDNTQKPTLAGVGRIARARINEQFTKWWEQKPAIRQRYDKLGFKSASLRCPIELSLPRPVLHHLLAMRTGHGDFEWYHRKLDHRNSTRCSCKRLKTPEHIVHCRKTTRLRDKWPKFKPAPKTPHEYWLRLISSPKDFEHFLQITQFYETICPQRPNGPLGNP</sequence>
<dbReference type="GO" id="GO:0003676">
    <property type="term" value="F:nucleic acid binding"/>
    <property type="evidence" value="ECO:0007669"/>
    <property type="project" value="InterPro"/>
</dbReference>
<feature type="domain" description="Reverse transcriptase" evidence="4">
    <location>
        <begin position="560"/>
        <end position="834"/>
    </location>
</feature>
<dbReference type="Gene3D" id="3.60.10.10">
    <property type="entry name" value="Endonuclease/exonuclease/phosphatase"/>
    <property type="match status" value="1"/>
</dbReference>
<dbReference type="PANTHER" id="PTHR33481:SF1">
    <property type="entry name" value="ENDONUCLEASE_EXONUCLEASE_PHOSPHATASE DOMAIN-CONTAINING PROTEIN-RELATED"/>
    <property type="match status" value="1"/>
</dbReference>
<dbReference type="Pfam" id="PF14529">
    <property type="entry name" value="Exo_endo_phos_2"/>
    <property type="match status" value="1"/>
</dbReference>
<gene>
    <name evidence="6" type="ORF">MKZ38_002692</name>
</gene>
<organism evidence="6 7">
    <name type="scientific">Zalerion maritima</name>
    <dbReference type="NCBI Taxonomy" id="339359"/>
    <lineage>
        <taxon>Eukaryota</taxon>
        <taxon>Fungi</taxon>
        <taxon>Dikarya</taxon>
        <taxon>Ascomycota</taxon>
        <taxon>Pezizomycotina</taxon>
        <taxon>Sordariomycetes</taxon>
        <taxon>Lulworthiomycetidae</taxon>
        <taxon>Lulworthiales</taxon>
        <taxon>Lulworthiaceae</taxon>
        <taxon>Zalerion</taxon>
    </lineage>
</organism>
<keyword evidence="6" id="KW-0808">Transferase</keyword>
<protein>
    <submittedName>
        <fullName evidence="6">RNA-directed DNA polymerase from transposon X-element</fullName>
    </submittedName>
</protein>
<dbReference type="EMBL" id="JAKWBI020000181">
    <property type="protein sequence ID" value="KAJ2900039.1"/>
    <property type="molecule type" value="Genomic_DNA"/>
</dbReference>
<feature type="domain" description="RNase H type-1" evidence="5">
    <location>
        <begin position="1051"/>
        <end position="1181"/>
    </location>
</feature>
<dbReference type="PANTHER" id="PTHR33481">
    <property type="entry name" value="REVERSE TRANSCRIPTASE"/>
    <property type="match status" value="1"/>
</dbReference>
<evidence type="ECO:0000259" key="5">
    <source>
        <dbReference type="PROSITE" id="PS50879"/>
    </source>
</evidence>
<feature type="region of interest" description="Disordered" evidence="3">
    <location>
        <begin position="1"/>
        <end position="131"/>
    </location>
</feature>
<reference evidence="6" key="1">
    <citation type="submission" date="2022-07" db="EMBL/GenBank/DDBJ databases">
        <title>Draft genome sequence of Zalerion maritima ATCC 34329, a (micro)plastics degrading marine fungus.</title>
        <authorList>
            <person name="Paco A."/>
            <person name="Goncalves M.F.M."/>
            <person name="Rocha-Santos T.A.P."/>
            <person name="Alves A."/>
        </authorList>
    </citation>
    <scope>NUCLEOTIDE SEQUENCE</scope>
    <source>
        <strain evidence="6">ATCC 34329</strain>
    </source>
</reference>
<keyword evidence="6" id="KW-0548">Nucleotidyltransferase</keyword>
<dbReference type="Gene3D" id="3.30.420.10">
    <property type="entry name" value="Ribonuclease H-like superfamily/Ribonuclease H"/>
    <property type="match status" value="1"/>
</dbReference>
<dbReference type="InterPro" id="IPR012337">
    <property type="entry name" value="RNaseH-like_sf"/>
</dbReference>
<keyword evidence="7" id="KW-1185">Reference proteome</keyword>
<evidence type="ECO:0000313" key="7">
    <source>
        <dbReference type="Proteomes" id="UP001201980"/>
    </source>
</evidence>
<proteinExistence type="predicted"/>
<dbReference type="CDD" id="cd01650">
    <property type="entry name" value="RT_nLTR_like"/>
    <property type="match status" value="1"/>
</dbReference>
<dbReference type="InterPro" id="IPR036691">
    <property type="entry name" value="Endo/exonu/phosph_ase_sf"/>
</dbReference>
<feature type="compositionally biased region" description="Polar residues" evidence="3">
    <location>
        <begin position="29"/>
        <end position="39"/>
    </location>
</feature>
<dbReference type="Pfam" id="PF00075">
    <property type="entry name" value="RNase_H"/>
    <property type="match status" value="1"/>
</dbReference>
<evidence type="ECO:0000256" key="1">
    <source>
        <dbReference type="ARBA" id="ARBA00004173"/>
    </source>
</evidence>
<feature type="compositionally biased region" description="Low complexity" evidence="3">
    <location>
        <begin position="8"/>
        <end position="22"/>
    </location>
</feature>
<dbReference type="InterPro" id="IPR002156">
    <property type="entry name" value="RNaseH_domain"/>
</dbReference>
<dbReference type="InterPro" id="IPR005135">
    <property type="entry name" value="Endo/exonuclease/phosphatase"/>
</dbReference>
<comment type="subcellular location">
    <subcellularLocation>
        <location evidence="1">Mitochondrion</location>
    </subcellularLocation>
</comment>
<keyword evidence="2" id="KW-0496">Mitochondrion</keyword>
<keyword evidence="6" id="KW-0695">RNA-directed DNA polymerase</keyword>
<evidence type="ECO:0000259" key="4">
    <source>
        <dbReference type="PROSITE" id="PS50878"/>
    </source>
</evidence>
<dbReference type="GO" id="GO:0005739">
    <property type="term" value="C:mitochondrion"/>
    <property type="evidence" value="ECO:0007669"/>
    <property type="project" value="UniProtKB-SubCell"/>
</dbReference>
<dbReference type="GO" id="GO:0003964">
    <property type="term" value="F:RNA-directed DNA polymerase activity"/>
    <property type="evidence" value="ECO:0007669"/>
    <property type="project" value="UniProtKB-KW"/>
</dbReference>
<accession>A0AAD5WR38</accession>
<dbReference type="InterPro" id="IPR043502">
    <property type="entry name" value="DNA/RNA_pol_sf"/>
</dbReference>
<dbReference type="SUPFAM" id="SSF56219">
    <property type="entry name" value="DNase I-like"/>
    <property type="match status" value="1"/>
</dbReference>
<dbReference type="InterPro" id="IPR036397">
    <property type="entry name" value="RNaseH_sf"/>
</dbReference>
<dbReference type="GO" id="GO:0004523">
    <property type="term" value="F:RNA-DNA hybrid ribonuclease activity"/>
    <property type="evidence" value="ECO:0007669"/>
    <property type="project" value="InterPro"/>
</dbReference>
<dbReference type="SUPFAM" id="SSF53098">
    <property type="entry name" value="Ribonuclease H-like"/>
    <property type="match status" value="1"/>
</dbReference>
<dbReference type="PROSITE" id="PS50879">
    <property type="entry name" value="RNASE_H_1"/>
    <property type="match status" value="1"/>
</dbReference>
<dbReference type="PROSITE" id="PS50878">
    <property type="entry name" value="RT_POL"/>
    <property type="match status" value="1"/>
</dbReference>
<evidence type="ECO:0000313" key="6">
    <source>
        <dbReference type="EMBL" id="KAJ2900039.1"/>
    </source>
</evidence>
<feature type="region of interest" description="Disordered" evidence="3">
    <location>
        <begin position="1015"/>
        <end position="1037"/>
    </location>
</feature>
<dbReference type="InterPro" id="IPR000477">
    <property type="entry name" value="RT_dom"/>
</dbReference>
<name>A0AAD5WR38_9PEZI</name>
<dbReference type="CDD" id="cd09276">
    <property type="entry name" value="Rnase_HI_RT_non_LTR"/>
    <property type="match status" value="1"/>
</dbReference>
<evidence type="ECO:0000256" key="2">
    <source>
        <dbReference type="ARBA" id="ARBA00023128"/>
    </source>
</evidence>
<dbReference type="Pfam" id="PF00078">
    <property type="entry name" value="RVT_1"/>
    <property type="match status" value="1"/>
</dbReference>